<protein>
    <submittedName>
        <fullName evidence="1">Uncharacterized protein</fullName>
    </submittedName>
</protein>
<comment type="caution">
    <text evidence="1">The sequence shown here is derived from an EMBL/GenBank/DDBJ whole genome shotgun (WGS) entry which is preliminary data.</text>
</comment>
<gene>
    <name evidence="1" type="ORF">EH105704_05_00140</name>
</gene>
<accession>H5V200</accession>
<dbReference type="EMBL" id="BAFF01000005">
    <property type="protein sequence ID" value="GAB52008.1"/>
    <property type="molecule type" value="Genomic_DNA"/>
</dbReference>
<evidence type="ECO:0000313" key="1">
    <source>
        <dbReference type="EMBL" id="GAB52008.1"/>
    </source>
</evidence>
<sequence>MKKILYLLIMLSPVIVKADTLIISLMCFEESDFNNSTHNHNPLMIDVKSTDDNMGYAVAKYMSIDNGSVRRGLTYFKANGNTQKKENPNFVLFSTRQNTEDLGKDADFLGIDFTDYGTEDTPLYRAVEGRGHDNVSKKHTGYFCGLNK</sequence>
<dbReference type="Proteomes" id="UP000010297">
    <property type="component" value="Unassembled WGS sequence"/>
</dbReference>
<dbReference type="AlphaFoldDB" id="H5V200"/>
<name>H5V200_ATLHE</name>
<organism evidence="1 2">
    <name type="scientific">Atlantibacter hermannii NBRC 105704</name>
    <dbReference type="NCBI Taxonomy" id="1115512"/>
    <lineage>
        <taxon>Bacteria</taxon>
        <taxon>Pseudomonadati</taxon>
        <taxon>Pseudomonadota</taxon>
        <taxon>Gammaproteobacteria</taxon>
        <taxon>Enterobacterales</taxon>
        <taxon>Enterobacteriaceae</taxon>
        <taxon>Atlantibacter</taxon>
    </lineage>
</organism>
<keyword evidence="2" id="KW-1185">Reference proteome</keyword>
<proteinExistence type="predicted"/>
<dbReference type="RefSeq" id="WP_002435585.1">
    <property type="nucleotide sequence ID" value="NZ_BAFF01000005.1"/>
</dbReference>
<evidence type="ECO:0000313" key="2">
    <source>
        <dbReference type="Proteomes" id="UP000010297"/>
    </source>
</evidence>
<dbReference type="GeneID" id="92828606"/>
<reference evidence="1 2" key="1">
    <citation type="submission" date="2012-02" db="EMBL/GenBank/DDBJ databases">
        <title>Whole genome shotgun sequence of Escherichia hermannii NBRC 105704.</title>
        <authorList>
            <person name="Yoshida I."/>
            <person name="Hosoyama A."/>
            <person name="Tsuchikane K."/>
            <person name="Katsumata H."/>
            <person name="Yamazaki S."/>
            <person name="Fujita N."/>
        </authorList>
    </citation>
    <scope>NUCLEOTIDE SEQUENCE [LARGE SCALE GENOMIC DNA]</scope>
    <source>
        <strain evidence="1 2">NBRC 105704</strain>
    </source>
</reference>